<evidence type="ECO:0000256" key="9">
    <source>
        <dbReference type="ARBA" id="ARBA00023242"/>
    </source>
</evidence>
<protein>
    <recommendedName>
        <fullName evidence="14">Transmembrane protein</fullName>
    </recommendedName>
</protein>
<keyword evidence="5 10" id="KW-0812">Transmembrane</keyword>
<comment type="similarity">
    <text evidence="4">Belongs to the TMEM43 family.</text>
</comment>
<evidence type="ECO:0000256" key="10">
    <source>
        <dbReference type="SAM" id="Phobius"/>
    </source>
</evidence>
<feature type="transmembrane region" description="Helical" evidence="10">
    <location>
        <begin position="406"/>
        <end position="430"/>
    </location>
</feature>
<keyword evidence="6" id="KW-0256">Endoplasmic reticulum</keyword>
<feature type="transmembrane region" description="Helical" evidence="10">
    <location>
        <begin position="442"/>
        <end position="463"/>
    </location>
</feature>
<evidence type="ECO:0000313" key="12">
    <source>
        <dbReference type="EMBL" id="CDW83331.1"/>
    </source>
</evidence>
<dbReference type="GO" id="GO:0071763">
    <property type="term" value="P:nuclear membrane organization"/>
    <property type="evidence" value="ECO:0007669"/>
    <property type="project" value="TreeGrafter"/>
</dbReference>
<dbReference type="GO" id="GO:0005789">
    <property type="term" value="C:endoplasmic reticulum membrane"/>
    <property type="evidence" value="ECO:0007669"/>
    <property type="project" value="UniProtKB-SubCell"/>
</dbReference>
<evidence type="ECO:0000256" key="2">
    <source>
        <dbReference type="ARBA" id="ARBA00004259"/>
    </source>
</evidence>
<evidence type="ECO:0000313" key="13">
    <source>
        <dbReference type="Proteomes" id="UP000039865"/>
    </source>
</evidence>
<evidence type="ECO:0000256" key="5">
    <source>
        <dbReference type="ARBA" id="ARBA00022692"/>
    </source>
</evidence>
<evidence type="ECO:0000256" key="6">
    <source>
        <dbReference type="ARBA" id="ARBA00022824"/>
    </source>
</evidence>
<dbReference type="PANTHER" id="PTHR13416:SF2">
    <property type="entry name" value="TRANSMEMBRANE PROTEIN 43"/>
    <property type="match status" value="1"/>
</dbReference>
<keyword evidence="13" id="KW-1185">Reference proteome</keyword>
<name>A0A078AN23_STYLE</name>
<sequence>MRIVLFMILLQATIGSRLFLSNPSIGMNQMYQKLSQSQSSEINQDSQNMTAIQVQQEPQPYSKYNHPLVDYILGSIFLFFAVTIIWLNERRSVCQVTPIYKAWQQCEAVQDFKHPQENQNMKLVHVEGETRIQEGSKVIDPEFDVEVDYSIKLIREVEMYQWIEKKKIVSGETLYFYDKEWTKNHIDSTQFKEPNDKFFQNPETLPYESQIFYNEQVYFGGFVLSRFELDKIQNKCEIKYNKELVDRVQAATGDKLKVLGSDYFILDGCNLLSKKQTDQRNYAEIGDIRVSFFNVPCGPATVIAQQVQHKNPKDEKYFTFQPWDSLNQDKILKESDDQDSNSLVKQQTLAQRADISSQSSNLFYNALLNYQLPEQIHEVVDQPCHKDQVFQDLVNKSIGSLWPQRIFGYFASIIAYCILITPLLSSLNFLGLLKELDGRSNYLKICVLSILISLATEVFIIGLAWIRYKYVFSTVMFSLCAKIILFILLI</sequence>
<dbReference type="Pfam" id="PF07787">
    <property type="entry name" value="TMEM43"/>
    <property type="match status" value="1"/>
</dbReference>
<keyword evidence="7 10" id="KW-1133">Transmembrane helix</keyword>
<organism evidence="12 13">
    <name type="scientific">Stylonychia lemnae</name>
    <name type="common">Ciliate</name>
    <dbReference type="NCBI Taxonomy" id="5949"/>
    <lineage>
        <taxon>Eukaryota</taxon>
        <taxon>Sar</taxon>
        <taxon>Alveolata</taxon>
        <taxon>Ciliophora</taxon>
        <taxon>Intramacronucleata</taxon>
        <taxon>Spirotrichea</taxon>
        <taxon>Stichotrichia</taxon>
        <taxon>Sporadotrichida</taxon>
        <taxon>Oxytrichidae</taxon>
        <taxon>Stylonychinae</taxon>
        <taxon>Stylonychia</taxon>
    </lineage>
</organism>
<dbReference type="Proteomes" id="UP000039865">
    <property type="component" value="Unassembled WGS sequence"/>
</dbReference>
<dbReference type="InterPro" id="IPR012430">
    <property type="entry name" value="TMEM43_fam"/>
</dbReference>
<dbReference type="PANTHER" id="PTHR13416">
    <property type="match status" value="1"/>
</dbReference>
<reference evidence="12 13" key="1">
    <citation type="submission" date="2014-06" db="EMBL/GenBank/DDBJ databases">
        <authorList>
            <person name="Swart Estienne"/>
        </authorList>
    </citation>
    <scope>NUCLEOTIDE SEQUENCE [LARGE SCALE GENOMIC DNA]</scope>
    <source>
        <strain evidence="12 13">130c</strain>
    </source>
</reference>
<evidence type="ECO:0000256" key="3">
    <source>
        <dbReference type="ARBA" id="ARBA00004586"/>
    </source>
</evidence>
<evidence type="ECO:0000256" key="11">
    <source>
        <dbReference type="SAM" id="SignalP"/>
    </source>
</evidence>
<evidence type="ECO:0000256" key="7">
    <source>
        <dbReference type="ARBA" id="ARBA00022989"/>
    </source>
</evidence>
<evidence type="ECO:0000256" key="1">
    <source>
        <dbReference type="ARBA" id="ARBA00004127"/>
    </source>
</evidence>
<accession>A0A078AN23</accession>
<dbReference type="GO" id="GO:0005637">
    <property type="term" value="C:nuclear inner membrane"/>
    <property type="evidence" value="ECO:0007669"/>
    <property type="project" value="TreeGrafter"/>
</dbReference>
<dbReference type="OrthoDB" id="312754at2759"/>
<keyword evidence="11" id="KW-0732">Signal</keyword>
<feature type="signal peptide" evidence="11">
    <location>
        <begin position="1"/>
        <end position="15"/>
    </location>
</feature>
<keyword evidence="8 10" id="KW-0472">Membrane</keyword>
<dbReference type="AlphaFoldDB" id="A0A078AN23"/>
<proteinExistence type="inferred from homology"/>
<evidence type="ECO:0000256" key="8">
    <source>
        <dbReference type="ARBA" id="ARBA00023136"/>
    </source>
</evidence>
<evidence type="ECO:0008006" key="14">
    <source>
        <dbReference type="Google" id="ProtNLM"/>
    </source>
</evidence>
<dbReference type="EMBL" id="CCKQ01011758">
    <property type="protein sequence ID" value="CDW83331.1"/>
    <property type="molecule type" value="Genomic_DNA"/>
</dbReference>
<keyword evidence="9" id="KW-0539">Nucleus</keyword>
<feature type="transmembrane region" description="Helical" evidence="10">
    <location>
        <begin position="470"/>
        <end position="489"/>
    </location>
</feature>
<dbReference type="GO" id="GO:0006629">
    <property type="term" value="P:lipid metabolic process"/>
    <property type="evidence" value="ECO:0007669"/>
    <property type="project" value="TreeGrafter"/>
</dbReference>
<evidence type="ECO:0000256" key="4">
    <source>
        <dbReference type="ARBA" id="ARBA00006627"/>
    </source>
</evidence>
<dbReference type="OMA" id="HINGQTR"/>
<feature type="chain" id="PRO_5013153141" description="Transmembrane protein" evidence="11">
    <location>
        <begin position="16"/>
        <end position="490"/>
    </location>
</feature>
<dbReference type="InParanoid" id="A0A078AN23"/>
<comment type="subcellular location">
    <subcellularLocation>
        <location evidence="1">Endomembrane system</location>
        <topology evidence="1">Multi-pass membrane protein</topology>
    </subcellularLocation>
    <subcellularLocation>
        <location evidence="3">Endoplasmic reticulum membrane</location>
    </subcellularLocation>
    <subcellularLocation>
        <location evidence="2">Nucleus envelope</location>
    </subcellularLocation>
</comment>
<gene>
    <name evidence="12" type="primary">Contig11300.g12075</name>
    <name evidence="12" type="ORF">STYLEM_12374</name>
</gene>